<reference evidence="3" key="1">
    <citation type="submission" date="2017-06" db="EMBL/GenBank/DDBJ databases">
        <title>Genome analysis of Fimbriiglobus ruber SP5, the first member of the order Planctomycetales with confirmed chitinolytic capability.</title>
        <authorList>
            <person name="Ravin N.V."/>
            <person name="Rakitin A.L."/>
            <person name="Ivanova A.A."/>
            <person name="Beletsky A.V."/>
            <person name="Kulichevskaya I.S."/>
            <person name="Mardanov A.V."/>
            <person name="Dedysh S.N."/>
        </authorList>
    </citation>
    <scope>NUCLEOTIDE SEQUENCE [LARGE SCALE GENOMIC DNA]</scope>
    <source>
        <strain evidence="3">SP5</strain>
    </source>
</reference>
<gene>
    <name evidence="2" type="ORF">FRUB_07525</name>
</gene>
<keyword evidence="3" id="KW-1185">Reference proteome</keyword>
<dbReference type="Proteomes" id="UP000214646">
    <property type="component" value="Unassembled WGS sequence"/>
</dbReference>
<evidence type="ECO:0000256" key="1">
    <source>
        <dbReference type="SAM" id="MobiDB-lite"/>
    </source>
</evidence>
<organism evidence="2 3">
    <name type="scientific">Fimbriiglobus ruber</name>
    <dbReference type="NCBI Taxonomy" id="1908690"/>
    <lineage>
        <taxon>Bacteria</taxon>
        <taxon>Pseudomonadati</taxon>
        <taxon>Planctomycetota</taxon>
        <taxon>Planctomycetia</taxon>
        <taxon>Gemmatales</taxon>
        <taxon>Gemmataceae</taxon>
        <taxon>Fimbriiglobus</taxon>
    </lineage>
</organism>
<comment type="caution">
    <text evidence="2">The sequence shown here is derived from an EMBL/GenBank/DDBJ whole genome shotgun (WGS) entry which is preliminary data.</text>
</comment>
<evidence type="ECO:0000313" key="2">
    <source>
        <dbReference type="EMBL" id="OWK38405.1"/>
    </source>
</evidence>
<proteinExistence type="predicted"/>
<feature type="compositionally biased region" description="Polar residues" evidence="1">
    <location>
        <begin position="55"/>
        <end position="67"/>
    </location>
</feature>
<protein>
    <submittedName>
        <fullName evidence="2">Uncharacterized protein</fullName>
    </submittedName>
</protein>
<dbReference type="AlphaFoldDB" id="A0A225DPV8"/>
<feature type="region of interest" description="Disordered" evidence="1">
    <location>
        <begin position="321"/>
        <end position="362"/>
    </location>
</feature>
<feature type="region of interest" description="Disordered" evidence="1">
    <location>
        <begin position="25"/>
        <end position="74"/>
    </location>
</feature>
<name>A0A225DPV8_9BACT</name>
<feature type="region of interest" description="Disordered" evidence="1">
    <location>
        <begin position="199"/>
        <end position="267"/>
    </location>
</feature>
<accession>A0A225DPV8</accession>
<evidence type="ECO:0000313" key="3">
    <source>
        <dbReference type="Proteomes" id="UP000214646"/>
    </source>
</evidence>
<sequence>MSIADRRPIRLAGFPPIRAGGWGRCPDRVRTVPGRRPSRSRPPLHHAGVDPVTGRGSSLIPTGSRRGSQWRRPGPARYGLASEIWAGRNVLQAARHLYSCGPQDADCDLRPHPLAVVEMYGRAEGADRGRGAVVGEHAEHGREVAAPGDPAGQRIPLLRPNLARLQGGFAPPVGLGQDPLAPLDGGDVAGDLRRADDVAVVSRTSKDSERNADPAAALRRPQRLEVAESPPRRMRSRCPAPPPTGRAGQSEFACQCGTRPGREPDSPCMGSIKPIAYGRGSWFAIMISGWSCFWGTRPTATSGPPTRAAAYWTAWAAPKHHRVRAGQPHRAPEIGRQPVFRRRGHGPPPGRCDVRSGKCSGP</sequence>
<dbReference type="EMBL" id="NIDE01000014">
    <property type="protein sequence ID" value="OWK38405.1"/>
    <property type="molecule type" value="Genomic_DNA"/>
</dbReference>